<dbReference type="AlphaFoldDB" id="A0AAP0QEX1"/>
<evidence type="ECO:0000313" key="9">
    <source>
        <dbReference type="EMBL" id="KAK9187805.1"/>
    </source>
</evidence>
<evidence type="ECO:0000256" key="2">
    <source>
        <dbReference type="ARBA" id="ARBA00006484"/>
    </source>
</evidence>
<sequence>MDLVNEFLNIVAPVLTIAILPSFLPLYLLFKFLHFVIRTINAEDVAGKVVLITGASSGIGKHLAYEYARRRARLVLVARRERQLREVADQAELMGSPFALAIPADVSKVDDCKHFVDVTMEHFGRLDHLVTDAGVVPMCLFEDYTDITKPAPAMDINFWGSAYGTYFAIPYLKQTKGKIIVVASAAGWLPPPRMSFYNASKAAKIALYETLRVEFGGDIGITIVTPGLIESEITGGKFLNKNGKLEVDQEIRDVQISLLPVQPTEECAKAIVNSACRGDRYLTQPSWVRVTYYWKVFWPEIIEWCNRVLLMTGPGTSQRDTLSKKILDAANEIKEFLTPGTVPFDELKIHVDHQKYKRY</sequence>
<keyword evidence="5" id="KW-0735">Signal-anchor</keyword>
<evidence type="ECO:0000313" key="10">
    <source>
        <dbReference type="Proteomes" id="UP001428341"/>
    </source>
</evidence>
<keyword evidence="4" id="KW-0444">Lipid biosynthesis</keyword>
<keyword evidence="4" id="KW-0443">Lipid metabolism</keyword>
<gene>
    <name evidence="9" type="ORF">WN944_019204</name>
</gene>
<comment type="caution">
    <text evidence="9">The sequence shown here is derived from an EMBL/GenBank/DDBJ whole genome shotgun (WGS) entry which is preliminary data.</text>
</comment>
<keyword evidence="4" id="KW-0752">Steroid biosynthesis</keyword>
<dbReference type="PANTHER" id="PTHR43391:SF76">
    <property type="entry name" value="11-BETA-HYDROXYSTEROID DEHYDROGENASE-LIKE 2-RELATED"/>
    <property type="match status" value="1"/>
</dbReference>
<comment type="similarity">
    <text evidence="2 7">Belongs to the short-chain dehydrogenases/reductases (SDR) family.</text>
</comment>
<reference evidence="9 10" key="1">
    <citation type="submission" date="2024-05" db="EMBL/GenBank/DDBJ databases">
        <title>Haplotype-resolved chromosome-level genome assembly of Huyou (Citrus changshanensis).</title>
        <authorList>
            <person name="Miao C."/>
            <person name="Chen W."/>
            <person name="Wu Y."/>
            <person name="Wang L."/>
            <person name="Zhao S."/>
            <person name="Grierson D."/>
            <person name="Xu C."/>
            <person name="Chen K."/>
        </authorList>
    </citation>
    <scope>NUCLEOTIDE SEQUENCE [LARGE SCALE GENOMIC DNA]</scope>
    <source>
        <strain evidence="9">01-14</strain>
        <tissue evidence="9">Leaf</tissue>
    </source>
</reference>
<dbReference type="Pfam" id="PF00106">
    <property type="entry name" value="adh_short"/>
    <property type="match status" value="1"/>
</dbReference>
<keyword evidence="8" id="KW-0812">Transmembrane</keyword>
<evidence type="ECO:0000256" key="8">
    <source>
        <dbReference type="SAM" id="Phobius"/>
    </source>
</evidence>
<keyword evidence="8" id="KW-0472">Membrane</keyword>
<dbReference type="GO" id="GO:0005829">
    <property type="term" value="C:cytosol"/>
    <property type="evidence" value="ECO:0007669"/>
    <property type="project" value="TreeGrafter"/>
</dbReference>
<evidence type="ECO:0000256" key="6">
    <source>
        <dbReference type="ARBA" id="ARBA00023002"/>
    </source>
</evidence>
<evidence type="ECO:0000256" key="1">
    <source>
        <dbReference type="ARBA" id="ARBA00004606"/>
    </source>
</evidence>
<comment type="subcellular location">
    <subcellularLocation>
        <location evidence="1">Membrane</location>
        <topology evidence="1">Single-pass type II membrane protein</topology>
    </subcellularLocation>
</comment>
<dbReference type="EMBL" id="JBCGBO010000007">
    <property type="protein sequence ID" value="KAK9187805.1"/>
    <property type="molecule type" value="Genomic_DNA"/>
</dbReference>
<dbReference type="SUPFAM" id="SSF51735">
    <property type="entry name" value="NAD(P)-binding Rossmann-fold domains"/>
    <property type="match status" value="1"/>
</dbReference>
<dbReference type="GO" id="GO:0016020">
    <property type="term" value="C:membrane"/>
    <property type="evidence" value="ECO:0007669"/>
    <property type="project" value="UniProtKB-SubCell"/>
</dbReference>
<evidence type="ECO:0000256" key="3">
    <source>
        <dbReference type="ARBA" id="ARBA00022857"/>
    </source>
</evidence>
<dbReference type="InterPro" id="IPR036291">
    <property type="entry name" value="NAD(P)-bd_dom_sf"/>
</dbReference>
<feature type="transmembrane region" description="Helical" evidence="8">
    <location>
        <begin position="6"/>
        <end position="30"/>
    </location>
</feature>
<dbReference type="PRINTS" id="PR00080">
    <property type="entry name" value="SDRFAMILY"/>
</dbReference>
<dbReference type="InterPro" id="IPR002347">
    <property type="entry name" value="SDR_fam"/>
</dbReference>
<keyword evidence="6" id="KW-0560">Oxidoreductase</keyword>
<evidence type="ECO:0000256" key="4">
    <source>
        <dbReference type="ARBA" id="ARBA00022955"/>
    </source>
</evidence>
<dbReference type="GO" id="GO:0016491">
    <property type="term" value="F:oxidoreductase activity"/>
    <property type="evidence" value="ECO:0007669"/>
    <property type="project" value="UniProtKB-KW"/>
</dbReference>
<dbReference type="Gene3D" id="3.40.50.720">
    <property type="entry name" value="NAD(P)-binding Rossmann-like Domain"/>
    <property type="match status" value="1"/>
</dbReference>
<keyword evidence="10" id="KW-1185">Reference proteome</keyword>
<dbReference type="Proteomes" id="UP001428341">
    <property type="component" value="Unassembled WGS sequence"/>
</dbReference>
<evidence type="ECO:0000256" key="7">
    <source>
        <dbReference type="RuleBase" id="RU000363"/>
    </source>
</evidence>
<proteinExistence type="inferred from homology"/>
<dbReference type="PRINTS" id="PR00081">
    <property type="entry name" value="GDHRDH"/>
</dbReference>
<evidence type="ECO:0000256" key="5">
    <source>
        <dbReference type="ARBA" id="ARBA00022968"/>
    </source>
</evidence>
<name>A0AAP0QEX1_9ROSI</name>
<keyword evidence="3" id="KW-0521">NADP</keyword>
<organism evidence="9 10">
    <name type="scientific">Citrus x changshan-huyou</name>
    <dbReference type="NCBI Taxonomy" id="2935761"/>
    <lineage>
        <taxon>Eukaryota</taxon>
        <taxon>Viridiplantae</taxon>
        <taxon>Streptophyta</taxon>
        <taxon>Embryophyta</taxon>
        <taxon>Tracheophyta</taxon>
        <taxon>Spermatophyta</taxon>
        <taxon>Magnoliopsida</taxon>
        <taxon>eudicotyledons</taxon>
        <taxon>Gunneridae</taxon>
        <taxon>Pentapetalae</taxon>
        <taxon>rosids</taxon>
        <taxon>malvids</taxon>
        <taxon>Sapindales</taxon>
        <taxon>Rutaceae</taxon>
        <taxon>Aurantioideae</taxon>
        <taxon>Citrus</taxon>
    </lineage>
</organism>
<dbReference type="PANTHER" id="PTHR43391">
    <property type="entry name" value="RETINOL DEHYDROGENASE-RELATED"/>
    <property type="match status" value="1"/>
</dbReference>
<accession>A0AAP0QEX1</accession>
<keyword evidence="8" id="KW-1133">Transmembrane helix</keyword>
<dbReference type="GO" id="GO:0006694">
    <property type="term" value="P:steroid biosynthetic process"/>
    <property type="evidence" value="ECO:0007669"/>
    <property type="project" value="UniProtKB-KW"/>
</dbReference>
<protein>
    <submittedName>
        <fullName evidence="9">Uncharacterized protein</fullName>
    </submittedName>
</protein>